<dbReference type="EMBL" id="JAGFNK010000006">
    <property type="protein sequence ID" value="KAI9512776.1"/>
    <property type="molecule type" value="Genomic_DNA"/>
</dbReference>
<evidence type="ECO:0000313" key="2">
    <source>
        <dbReference type="Proteomes" id="UP001207468"/>
    </source>
</evidence>
<name>A0ACC0UNI6_9AGAM</name>
<accession>A0ACC0UNI6</accession>
<keyword evidence="2" id="KW-1185">Reference proteome</keyword>
<protein>
    <submittedName>
        <fullName evidence="1">Uncharacterized protein</fullName>
    </submittedName>
</protein>
<dbReference type="Proteomes" id="UP001207468">
    <property type="component" value="Unassembled WGS sequence"/>
</dbReference>
<gene>
    <name evidence="1" type="ORF">F5148DRAFT_734222</name>
</gene>
<comment type="caution">
    <text evidence="1">The sequence shown here is derived from an EMBL/GenBank/DDBJ whole genome shotgun (WGS) entry which is preliminary data.</text>
</comment>
<evidence type="ECO:0000313" key="1">
    <source>
        <dbReference type="EMBL" id="KAI9512776.1"/>
    </source>
</evidence>
<sequence length="362" mass="39272">MSSQASIKTASGCESQCPICGVTLSRPTDINRHRKTKHPDGTETKFSCPWPGCQYETMQKGNLKTHLAARHSGGPKYPCAECGRRFNDAAARLRHRKKVHGYEPYHTEEYVARQALKEKEKADQGAGEKVPSTSRRQRAASAAPSSVPSSSATVPRDVLKLAYHNDFWKMLIDVARSSASQPADSGDCVQHGLPSATLPGYDAPESIQSLPQVFINPTAQSQPSSLSDLTTDYSGFAPLSPHGQAFMWPTTQDTTAIPAIPLDSTLHFPNNTTPFPHSGGPLTFPQWSWSNDVQDIFTQPLAFSDISSLIPTHHNPDSLLEPGLGPTWTAAPTAAVSSPPSQLDIFMPGQDANFDAWCHSNI</sequence>
<reference evidence="1" key="1">
    <citation type="submission" date="2021-03" db="EMBL/GenBank/DDBJ databases">
        <title>Evolutionary priming and transition to the ectomycorrhizal habit in an iconic lineage of mushroom-forming fungi: is preadaptation a requirement?</title>
        <authorList>
            <consortium name="DOE Joint Genome Institute"/>
            <person name="Looney B.P."/>
            <person name="Miyauchi S."/>
            <person name="Morin E."/>
            <person name="Drula E."/>
            <person name="Courty P.E."/>
            <person name="Chicoki N."/>
            <person name="Fauchery L."/>
            <person name="Kohler A."/>
            <person name="Kuo A."/>
            <person name="LaButti K."/>
            <person name="Pangilinan J."/>
            <person name="Lipzen A."/>
            <person name="Riley R."/>
            <person name="Andreopoulos W."/>
            <person name="He G."/>
            <person name="Johnson J."/>
            <person name="Barry K.W."/>
            <person name="Grigoriev I.V."/>
            <person name="Nagy L."/>
            <person name="Hibbett D."/>
            <person name="Henrissat B."/>
            <person name="Matheny P.B."/>
            <person name="Labbe J."/>
            <person name="Martin A.F."/>
        </authorList>
    </citation>
    <scope>NUCLEOTIDE SEQUENCE</scope>
    <source>
        <strain evidence="1">BPL698</strain>
    </source>
</reference>
<proteinExistence type="predicted"/>
<organism evidence="1 2">
    <name type="scientific">Russula earlei</name>
    <dbReference type="NCBI Taxonomy" id="71964"/>
    <lineage>
        <taxon>Eukaryota</taxon>
        <taxon>Fungi</taxon>
        <taxon>Dikarya</taxon>
        <taxon>Basidiomycota</taxon>
        <taxon>Agaricomycotina</taxon>
        <taxon>Agaricomycetes</taxon>
        <taxon>Russulales</taxon>
        <taxon>Russulaceae</taxon>
        <taxon>Russula</taxon>
    </lineage>
</organism>